<evidence type="ECO:0000313" key="3">
    <source>
        <dbReference type="Proteomes" id="UP001166286"/>
    </source>
</evidence>
<accession>A0AA39QRL7</accession>
<evidence type="ECO:0000313" key="2">
    <source>
        <dbReference type="EMBL" id="KAK0507880.1"/>
    </source>
</evidence>
<evidence type="ECO:0000256" key="1">
    <source>
        <dbReference type="SAM" id="MobiDB-lite"/>
    </source>
</evidence>
<dbReference type="Proteomes" id="UP001166286">
    <property type="component" value="Unassembled WGS sequence"/>
</dbReference>
<feature type="region of interest" description="Disordered" evidence="1">
    <location>
        <begin position="60"/>
        <end position="102"/>
    </location>
</feature>
<comment type="caution">
    <text evidence="2">The sequence shown here is derived from an EMBL/GenBank/DDBJ whole genome shotgun (WGS) entry which is preliminary data.</text>
</comment>
<dbReference type="EMBL" id="JAFEKC020000022">
    <property type="protein sequence ID" value="KAK0507880.1"/>
    <property type="molecule type" value="Genomic_DNA"/>
</dbReference>
<sequence>MCPGGDISSGKIRRGPLPPTCGLCPPRVAYILPSGDIRMSRVPILGAKRVRDALSDLDNVDGGNGKLTKTEKKWMKSQKEYGTSDRVLRPRDKGNKATSGPK</sequence>
<name>A0AA39QRL7_9LECA</name>
<dbReference type="AlphaFoldDB" id="A0AA39QRL7"/>
<gene>
    <name evidence="2" type="ORF">JMJ35_009769</name>
</gene>
<keyword evidence="3" id="KW-1185">Reference proteome</keyword>
<protein>
    <submittedName>
        <fullName evidence="2">Uncharacterized protein</fullName>
    </submittedName>
</protein>
<organism evidence="2 3">
    <name type="scientific">Cladonia borealis</name>
    <dbReference type="NCBI Taxonomy" id="184061"/>
    <lineage>
        <taxon>Eukaryota</taxon>
        <taxon>Fungi</taxon>
        <taxon>Dikarya</taxon>
        <taxon>Ascomycota</taxon>
        <taxon>Pezizomycotina</taxon>
        <taxon>Lecanoromycetes</taxon>
        <taxon>OSLEUM clade</taxon>
        <taxon>Lecanoromycetidae</taxon>
        <taxon>Lecanorales</taxon>
        <taxon>Lecanorineae</taxon>
        <taxon>Cladoniaceae</taxon>
        <taxon>Cladonia</taxon>
    </lineage>
</organism>
<feature type="compositionally biased region" description="Basic and acidic residues" evidence="1">
    <location>
        <begin position="68"/>
        <end position="95"/>
    </location>
</feature>
<reference evidence="2" key="1">
    <citation type="submission" date="2023-03" db="EMBL/GenBank/DDBJ databases">
        <title>Complete genome of Cladonia borealis.</title>
        <authorList>
            <person name="Park H."/>
        </authorList>
    </citation>
    <scope>NUCLEOTIDE SEQUENCE</scope>
    <source>
        <strain evidence="2">ANT050790</strain>
    </source>
</reference>
<proteinExistence type="predicted"/>